<protein>
    <submittedName>
        <fullName evidence="1">Uncharacterized protein</fullName>
    </submittedName>
</protein>
<name>A0A9P6Y460_9FUNG</name>
<dbReference type="Proteomes" id="UP000740926">
    <property type="component" value="Unassembled WGS sequence"/>
</dbReference>
<dbReference type="AlphaFoldDB" id="A0A9P6Y460"/>
<keyword evidence="2" id="KW-1185">Reference proteome</keyword>
<sequence>MSPAIPAQRLHALNTGRVPATHLAECLAVDFVALLQVVAPVLAPEVLQRMRDASGKGITLRMALAAQLLREAGQGAPALWQHHNSDTVRGWACFLVGASPDVSLQARLDRIRPLGDDAQFGVREWARYGRGPRTHPSVCAVSPANPCVRAGSGAPTSRR</sequence>
<comment type="caution">
    <text evidence="1">The sequence shown here is derived from an EMBL/GenBank/DDBJ whole genome shotgun (WGS) entry which is preliminary data.</text>
</comment>
<accession>A0A9P6Y460</accession>
<gene>
    <name evidence="1" type="ORF">G6F50_014567</name>
</gene>
<evidence type="ECO:0000313" key="2">
    <source>
        <dbReference type="Proteomes" id="UP000740926"/>
    </source>
</evidence>
<dbReference type="EMBL" id="JAANIU010007088">
    <property type="protein sequence ID" value="KAG1539060.1"/>
    <property type="molecule type" value="Genomic_DNA"/>
</dbReference>
<evidence type="ECO:0000313" key="1">
    <source>
        <dbReference type="EMBL" id="KAG1539060.1"/>
    </source>
</evidence>
<organism evidence="1 2">
    <name type="scientific">Rhizopus delemar</name>
    <dbReference type="NCBI Taxonomy" id="936053"/>
    <lineage>
        <taxon>Eukaryota</taxon>
        <taxon>Fungi</taxon>
        <taxon>Fungi incertae sedis</taxon>
        <taxon>Mucoromycota</taxon>
        <taxon>Mucoromycotina</taxon>
        <taxon>Mucoromycetes</taxon>
        <taxon>Mucorales</taxon>
        <taxon>Mucorineae</taxon>
        <taxon>Rhizopodaceae</taxon>
        <taxon>Rhizopus</taxon>
    </lineage>
</organism>
<reference evidence="1 2" key="1">
    <citation type="journal article" date="2020" name="Microb. Genom.">
        <title>Genetic diversity of clinical and environmental Mucorales isolates obtained from an investigation of mucormycosis cases among solid organ transplant recipients.</title>
        <authorList>
            <person name="Nguyen M.H."/>
            <person name="Kaul D."/>
            <person name="Muto C."/>
            <person name="Cheng S.J."/>
            <person name="Richter R.A."/>
            <person name="Bruno V.M."/>
            <person name="Liu G."/>
            <person name="Beyhan S."/>
            <person name="Sundermann A.J."/>
            <person name="Mounaud S."/>
            <person name="Pasculle A.W."/>
            <person name="Nierman W.C."/>
            <person name="Driscoll E."/>
            <person name="Cumbie R."/>
            <person name="Clancy C.J."/>
            <person name="Dupont C.L."/>
        </authorList>
    </citation>
    <scope>NUCLEOTIDE SEQUENCE [LARGE SCALE GENOMIC DNA]</scope>
    <source>
        <strain evidence="1 2">GL24</strain>
    </source>
</reference>
<proteinExistence type="predicted"/>